<proteinExistence type="predicted"/>
<keyword evidence="3" id="KW-1185">Reference proteome</keyword>
<keyword evidence="1" id="KW-0472">Membrane</keyword>
<dbReference type="PATRIC" id="fig|1434108.4.peg.2532"/>
<dbReference type="KEGG" id="mby:MSBRM_1986"/>
<dbReference type="RefSeq" id="WP_048117078.1">
    <property type="nucleotide sequence ID" value="NZ_CP009528.1"/>
</dbReference>
<protein>
    <submittedName>
        <fullName evidence="2">Uncharacterized protein</fullName>
    </submittedName>
</protein>
<reference evidence="2 3" key="1">
    <citation type="submission" date="2014-07" db="EMBL/GenBank/DDBJ databases">
        <title>Methanogenic archaea and the global carbon cycle.</title>
        <authorList>
            <person name="Henriksen J.R."/>
            <person name="Luke J."/>
            <person name="Reinhart S."/>
            <person name="Benedict M.N."/>
            <person name="Youngblut N.D."/>
            <person name="Metcalf M.E."/>
            <person name="Whitaker R.J."/>
            <person name="Metcalf W.W."/>
        </authorList>
    </citation>
    <scope>NUCLEOTIDE SEQUENCE [LARGE SCALE GENOMIC DNA]</scope>
    <source>
        <strain evidence="2 3">MS</strain>
    </source>
</reference>
<dbReference type="EMBL" id="CP009528">
    <property type="protein sequence ID" value="AKB54984.1"/>
    <property type="molecule type" value="Genomic_DNA"/>
</dbReference>
<accession>A0A0E3QUS4</accession>
<dbReference type="Proteomes" id="UP000033033">
    <property type="component" value="Chromosome"/>
</dbReference>
<sequence>MIKKITNFVIPFVITTIILLVYFYLVHGLPVAQELEKTNIVSVQIMQGNKTINLTDDEDIEKAVNGVKILSFRYGEASGGPADTTCTFYQRDGSKIEIGANNDTIFKNDRQYVGVNDSCQLFGNLIQGFFFSEILQMGNCIINE</sequence>
<dbReference type="HOGENOM" id="CLU_1821004_0_0_2"/>
<dbReference type="GeneID" id="24845247"/>
<organism evidence="2 3">
    <name type="scientific">Methanosarcina barkeri MS</name>
    <dbReference type="NCBI Taxonomy" id="1434108"/>
    <lineage>
        <taxon>Archaea</taxon>
        <taxon>Methanobacteriati</taxon>
        <taxon>Methanobacteriota</taxon>
        <taxon>Stenosarchaea group</taxon>
        <taxon>Methanomicrobia</taxon>
        <taxon>Methanosarcinales</taxon>
        <taxon>Methanosarcinaceae</taxon>
        <taxon>Methanosarcina</taxon>
    </lineage>
</organism>
<name>A0A0E3QUS4_METBA</name>
<feature type="transmembrane region" description="Helical" evidence="1">
    <location>
        <begin position="7"/>
        <end position="25"/>
    </location>
</feature>
<dbReference type="AlphaFoldDB" id="A0A0E3QUS4"/>
<keyword evidence="1" id="KW-1133">Transmembrane helix</keyword>
<evidence type="ECO:0000256" key="1">
    <source>
        <dbReference type="SAM" id="Phobius"/>
    </source>
</evidence>
<evidence type="ECO:0000313" key="2">
    <source>
        <dbReference type="EMBL" id="AKB54984.1"/>
    </source>
</evidence>
<gene>
    <name evidence="2" type="ORF">MSBRM_1986</name>
</gene>
<keyword evidence="1" id="KW-0812">Transmembrane</keyword>
<evidence type="ECO:0000313" key="3">
    <source>
        <dbReference type="Proteomes" id="UP000033033"/>
    </source>
</evidence>